<evidence type="ECO:0000313" key="4">
    <source>
        <dbReference type="Proteomes" id="UP001373714"/>
    </source>
</evidence>
<protein>
    <recommendedName>
        <fullName evidence="5">Envelope protein</fullName>
    </recommendedName>
</protein>
<keyword evidence="2" id="KW-1133">Transmembrane helix</keyword>
<gene>
    <name evidence="3" type="ORF">TWF730_001174</name>
</gene>
<feature type="region of interest" description="Disordered" evidence="1">
    <location>
        <begin position="209"/>
        <end position="251"/>
    </location>
</feature>
<keyword evidence="2" id="KW-0812">Transmembrane</keyword>
<dbReference type="Proteomes" id="UP001373714">
    <property type="component" value="Unassembled WGS sequence"/>
</dbReference>
<dbReference type="AlphaFoldDB" id="A0AAV9VQZ3"/>
<evidence type="ECO:0000313" key="3">
    <source>
        <dbReference type="EMBL" id="KAK6363758.1"/>
    </source>
</evidence>
<evidence type="ECO:0008006" key="5">
    <source>
        <dbReference type="Google" id="ProtNLM"/>
    </source>
</evidence>
<organism evidence="3 4">
    <name type="scientific">Orbilia blumenaviensis</name>
    <dbReference type="NCBI Taxonomy" id="1796055"/>
    <lineage>
        <taxon>Eukaryota</taxon>
        <taxon>Fungi</taxon>
        <taxon>Dikarya</taxon>
        <taxon>Ascomycota</taxon>
        <taxon>Pezizomycotina</taxon>
        <taxon>Orbiliomycetes</taxon>
        <taxon>Orbiliales</taxon>
        <taxon>Orbiliaceae</taxon>
        <taxon>Orbilia</taxon>
    </lineage>
</organism>
<dbReference type="EMBL" id="JAVHNS010000001">
    <property type="protein sequence ID" value="KAK6363758.1"/>
    <property type="molecule type" value="Genomic_DNA"/>
</dbReference>
<feature type="transmembrane region" description="Helical" evidence="2">
    <location>
        <begin position="277"/>
        <end position="298"/>
    </location>
</feature>
<keyword evidence="4" id="KW-1185">Reference proteome</keyword>
<comment type="caution">
    <text evidence="3">The sequence shown here is derived from an EMBL/GenBank/DDBJ whole genome shotgun (WGS) entry which is preliminary data.</text>
</comment>
<name>A0AAV9VQZ3_9PEZI</name>
<keyword evidence="2" id="KW-0472">Membrane</keyword>
<sequence>MEPPTSRQRSFSCPEIGNRKSQRLLHCLPALETGIRLTIQEGYDREPETTSLDDHRSNVMANCKHGVENISENPSLAEIFTTDPNSEELARREALGAGQCQQRIRWMPAPWDPQWVGFRPRIIDFENECEDEPIGTPVYRGKDLGRSPWPEFPDCSPTRANSICSSISSSDRELETQNTTPSHEIEHRSIQPRPGLAYTGLRMVPRKKWPDPMAPNMAPVEPLRHSPGVKSTLPRPTQGKPEETKAPTNQQINETVPKKRLPEKVRDIQEWYQKNKLVILLVFLGWLTMLILTQTNILQISSWRSLNRGSKWKNDKYLSPTDSDLRLDPAAVVNLFFSKNNSQTIMDAKIVYHLENIREQQGRLHDKVQRQLNDNAIILEFMLREMQNLRSSFTAVADSSRMERQLDRLKSEIKQCNEDIRSKATCRTVIVKQRPTCTVTKMTKTVNLQNRKTSCPRHTVSTKVVFYPHKTATPRQMGQPGGLFGKIFGTSNVTTLALTDRDVDRITQSLAKSLNPAGKDKNPSNSWWSSLPTFPSMGRTTEERFTKHFELIIQLLCPEDSGFLAGSFAFRAGKCIKRRQELASIVRSRMQSTIPNKFLVTVAKFVDKLPPVGLSVILGSLILFCMRKHSECHCLAGQVGDALDMAPETI</sequence>
<evidence type="ECO:0000256" key="2">
    <source>
        <dbReference type="SAM" id="Phobius"/>
    </source>
</evidence>
<evidence type="ECO:0000256" key="1">
    <source>
        <dbReference type="SAM" id="MobiDB-lite"/>
    </source>
</evidence>
<proteinExistence type="predicted"/>
<feature type="region of interest" description="Disordered" evidence="1">
    <location>
        <begin position="164"/>
        <end position="192"/>
    </location>
</feature>
<reference evidence="3 4" key="1">
    <citation type="submission" date="2019-10" db="EMBL/GenBank/DDBJ databases">
        <authorList>
            <person name="Palmer J.M."/>
        </authorList>
    </citation>
    <scope>NUCLEOTIDE SEQUENCE [LARGE SCALE GENOMIC DNA]</scope>
    <source>
        <strain evidence="3 4">TWF730</strain>
    </source>
</reference>
<accession>A0AAV9VQZ3</accession>